<keyword evidence="4" id="KW-1185">Reference proteome</keyword>
<dbReference type="AlphaFoldDB" id="Q2SQ04"/>
<protein>
    <submittedName>
        <fullName evidence="3">Predicted endonuclease containing a URI domain</fullName>
    </submittedName>
</protein>
<dbReference type="EMBL" id="CP000155">
    <property type="protein sequence ID" value="ABC27270.1"/>
    <property type="molecule type" value="Genomic_DNA"/>
</dbReference>
<name>Q2SQ04_HAHCH</name>
<dbReference type="CDD" id="cd10456">
    <property type="entry name" value="GIY-YIG_UPF0213"/>
    <property type="match status" value="1"/>
</dbReference>
<dbReference type="Proteomes" id="UP000000238">
    <property type="component" value="Chromosome"/>
</dbReference>
<dbReference type="InterPro" id="IPR050190">
    <property type="entry name" value="UPF0213_domain"/>
</dbReference>
<accession>Q2SQ04</accession>
<dbReference type="PROSITE" id="PS50164">
    <property type="entry name" value="GIY_YIG"/>
    <property type="match status" value="1"/>
</dbReference>
<dbReference type="SUPFAM" id="SSF82771">
    <property type="entry name" value="GIY-YIG endonuclease"/>
    <property type="match status" value="1"/>
</dbReference>
<dbReference type="RefSeq" id="WP_011394347.1">
    <property type="nucleotide sequence ID" value="NC_007645.1"/>
</dbReference>
<dbReference type="GO" id="GO:0004519">
    <property type="term" value="F:endonuclease activity"/>
    <property type="evidence" value="ECO:0007669"/>
    <property type="project" value="UniProtKB-KW"/>
</dbReference>
<organism evidence="3 4">
    <name type="scientific">Hahella chejuensis (strain KCTC 2396)</name>
    <dbReference type="NCBI Taxonomy" id="349521"/>
    <lineage>
        <taxon>Bacteria</taxon>
        <taxon>Pseudomonadati</taxon>
        <taxon>Pseudomonadota</taxon>
        <taxon>Gammaproteobacteria</taxon>
        <taxon>Oceanospirillales</taxon>
        <taxon>Hahellaceae</taxon>
        <taxon>Hahella</taxon>
    </lineage>
</organism>
<keyword evidence="3" id="KW-0540">Nuclease</keyword>
<reference evidence="3 4" key="1">
    <citation type="journal article" date="2005" name="Nucleic Acids Res.">
        <title>Genomic blueprint of Hahella chejuensis, a marine microbe producing an algicidal agent.</title>
        <authorList>
            <person name="Jeong H."/>
            <person name="Yim J.H."/>
            <person name="Lee C."/>
            <person name="Choi S.-H."/>
            <person name="Park Y.K."/>
            <person name="Yoon S.H."/>
            <person name="Hur C.-G."/>
            <person name="Kang H.-Y."/>
            <person name="Kim D."/>
            <person name="Lee H.H."/>
            <person name="Park K.H."/>
            <person name="Park S.-H."/>
            <person name="Park H.-S."/>
            <person name="Lee H.K."/>
            <person name="Oh T.K."/>
            <person name="Kim J.F."/>
        </authorList>
    </citation>
    <scope>NUCLEOTIDE SEQUENCE [LARGE SCALE GENOMIC DNA]</scope>
    <source>
        <strain evidence="3 4">KCTC 2396</strain>
    </source>
</reference>
<evidence type="ECO:0000259" key="2">
    <source>
        <dbReference type="PROSITE" id="PS50164"/>
    </source>
</evidence>
<dbReference type="InterPro" id="IPR035901">
    <property type="entry name" value="GIY-YIG_endonuc_sf"/>
</dbReference>
<dbReference type="eggNOG" id="COG2827">
    <property type="taxonomic scope" value="Bacteria"/>
</dbReference>
<dbReference type="Pfam" id="PF01541">
    <property type="entry name" value="GIY-YIG"/>
    <property type="match status" value="1"/>
</dbReference>
<dbReference type="KEGG" id="hch:HCH_00358"/>
<dbReference type="HOGENOM" id="CLU_135650_0_3_6"/>
<dbReference type="PANTHER" id="PTHR34477">
    <property type="entry name" value="UPF0213 PROTEIN YHBQ"/>
    <property type="match status" value="1"/>
</dbReference>
<dbReference type="STRING" id="349521.HCH_00358"/>
<evidence type="ECO:0000256" key="1">
    <source>
        <dbReference type="ARBA" id="ARBA00007435"/>
    </source>
</evidence>
<dbReference type="PANTHER" id="PTHR34477:SF1">
    <property type="entry name" value="UPF0213 PROTEIN YHBQ"/>
    <property type="match status" value="1"/>
</dbReference>
<comment type="similarity">
    <text evidence="1">Belongs to the UPF0213 family.</text>
</comment>
<feature type="domain" description="GIY-YIG" evidence="2">
    <location>
        <begin position="9"/>
        <end position="84"/>
    </location>
</feature>
<keyword evidence="3" id="KW-0378">Hydrolase</keyword>
<dbReference type="InterPro" id="IPR000305">
    <property type="entry name" value="GIY-YIG_endonuc"/>
</dbReference>
<evidence type="ECO:0000313" key="3">
    <source>
        <dbReference type="EMBL" id="ABC27270.1"/>
    </source>
</evidence>
<dbReference type="Gene3D" id="3.40.1440.10">
    <property type="entry name" value="GIY-YIG endonuclease"/>
    <property type="match status" value="1"/>
</dbReference>
<keyword evidence="3" id="KW-0255">Endonuclease</keyword>
<sequence length="105" mass="12065">MSENEVAAMSWCVYMLLVSDNSLYTGITNNPAKRFRDHLQGSGAKYFRGRKPVRLLYAEVGHDRASASRREIEIKKLKRSGKLRLIEENVLDNAFRELNRSCFGL</sequence>
<proteinExistence type="inferred from homology"/>
<gene>
    <name evidence="3" type="ordered locus">HCH_00358</name>
</gene>
<evidence type="ECO:0000313" key="4">
    <source>
        <dbReference type="Proteomes" id="UP000000238"/>
    </source>
</evidence>